<dbReference type="EMBL" id="JAFBFI010000002">
    <property type="protein sequence ID" value="MBM7691432.1"/>
    <property type="molecule type" value="Genomic_DNA"/>
</dbReference>
<evidence type="ECO:0000256" key="2">
    <source>
        <dbReference type="ARBA" id="ARBA00022679"/>
    </source>
</evidence>
<keyword evidence="2" id="KW-0808">Transferase</keyword>
<proteinExistence type="predicted"/>
<evidence type="ECO:0000313" key="4">
    <source>
        <dbReference type="EMBL" id="MBM7691432.1"/>
    </source>
</evidence>
<accession>A0ABS2QE36</accession>
<organism evidence="4 5">
    <name type="scientific">Peribacillus deserti</name>
    <dbReference type="NCBI Taxonomy" id="673318"/>
    <lineage>
        <taxon>Bacteria</taxon>
        <taxon>Bacillati</taxon>
        <taxon>Bacillota</taxon>
        <taxon>Bacilli</taxon>
        <taxon>Bacillales</taxon>
        <taxon>Bacillaceae</taxon>
        <taxon>Peribacillus</taxon>
    </lineage>
</organism>
<feature type="domain" description="Methyltransferase" evidence="3">
    <location>
        <begin position="44"/>
        <end position="129"/>
    </location>
</feature>
<evidence type="ECO:0000313" key="5">
    <source>
        <dbReference type="Proteomes" id="UP000823486"/>
    </source>
</evidence>
<keyword evidence="1" id="KW-0489">Methyltransferase</keyword>
<dbReference type="Proteomes" id="UP000823486">
    <property type="component" value="Unassembled WGS sequence"/>
</dbReference>
<reference evidence="4 5" key="1">
    <citation type="submission" date="2021-01" db="EMBL/GenBank/DDBJ databases">
        <title>Genomic Encyclopedia of Type Strains, Phase IV (KMG-IV): sequencing the most valuable type-strain genomes for metagenomic binning, comparative biology and taxonomic classification.</title>
        <authorList>
            <person name="Goeker M."/>
        </authorList>
    </citation>
    <scope>NUCLEOTIDE SEQUENCE [LARGE SCALE GENOMIC DNA]</scope>
    <source>
        <strain evidence="4 5">DSM 105482</strain>
    </source>
</reference>
<gene>
    <name evidence="4" type="ORF">JOC77_000837</name>
</gene>
<sequence length="264" mass="31060">MKVYGPDLFKGTAWYYSQYRPLYPPSLIRFLIQRFSLDGNGALLDLGCGNGRLALRFTDWFEQIRGVDTESEMIDEAKRLCRQQRVENMDWFIGDLEEFSNQDQTTFKLVTIAQAFHWMDRETMLKILYERIISGGGAAIIDYCKPNQEPLIWQRKVDEVVKHWYGNKRRAGDTTYSHPRITHEQMIKNSRFTLETHFMPTYEKLWTVEEIIGNLYSTSYGSKRFLGDQVQSFEADLNEQLLKLDDKGEFREKLHVSVKLALKE</sequence>
<keyword evidence="5" id="KW-1185">Reference proteome</keyword>
<dbReference type="PANTHER" id="PTHR44942:SF4">
    <property type="entry name" value="METHYLTRANSFERASE TYPE 11 DOMAIN-CONTAINING PROTEIN"/>
    <property type="match status" value="1"/>
</dbReference>
<dbReference type="RefSeq" id="WP_204538914.1">
    <property type="nucleotide sequence ID" value="NZ_JAFBFI010000002.1"/>
</dbReference>
<dbReference type="InterPro" id="IPR051052">
    <property type="entry name" value="Diverse_substrate_MTase"/>
</dbReference>
<dbReference type="PANTHER" id="PTHR44942">
    <property type="entry name" value="METHYLTRANSF_11 DOMAIN-CONTAINING PROTEIN"/>
    <property type="match status" value="1"/>
</dbReference>
<name>A0ABS2QE36_9BACI</name>
<dbReference type="CDD" id="cd02440">
    <property type="entry name" value="AdoMet_MTases"/>
    <property type="match status" value="1"/>
</dbReference>
<dbReference type="SUPFAM" id="SSF53335">
    <property type="entry name" value="S-adenosyl-L-methionine-dependent methyltransferases"/>
    <property type="match status" value="1"/>
</dbReference>
<dbReference type="InterPro" id="IPR041698">
    <property type="entry name" value="Methyltransf_25"/>
</dbReference>
<dbReference type="Pfam" id="PF13649">
    <property type="entry name" value="Methyltransf_25"/>
    <property type="match status" value="1"/>
</dbReference>
<evidence type="ECO:0000256" key="1">
    <source>
        <dbReference type="ARBA" id="ARBA00022603"/>
    </source>
</evidence>
<evidence type="ECO:0000259" key="3">
    <source>
        <dbReference type="Pfam" id="PF13649"/>
    </source>
</evidence>
<keyword evidence="4" id="KW-0830">Ubiquinone</keyword>
<dbReference type="Gene3D" id="3.40.50.150">
    <property type="entry name" value="Vaccinia Virus protein VP39"/>
    <property type="match status" value="1"/>
</dbReference>
<comment type="caution">
    <text evidence="4">The sequence shown here is derived from an EMBL/GenBank/DDBJ whole genome shotgun (WGS) entry which is preliminary data.</text>
</comment>
<protein>
    <submittedName>
        <fullName evidence="4">Ubiquinone/menaquinone biosynthesis C-methylase UbiE</fullName>
    </submittedName>
</protein>
<dbReference type="InterPro" id="IPR029063">
    <property type="entry name" value="SAM-dependent_MTases_sf"/>
</dbReference>